<dbReference type="AlphaFoldDB" id="A0A939GHB8"/>
<keyword evidence="1" id="KW-1133">Transmembrane helix</keyword>
<comment type="caution">
    <text evidence="2">The sequence shown here is derived from an EMBL/GenBank/DDBJ whole genome shotgun (WGS) entry which is preliminary data.</text>
</comment>
<name>A0A939GHB8_9BACT</name>
<proteinExistence type="predicted"/>
<keyword evidence="3" id="KW-1185">Reference proteome</keyword>
<keyword evidence="1" id="KW-0472">Membrane</keyword>
<feature type="transmembrane region" description="Helical" evidence="1">
    <location>
        <begin position="7"/>
        <end position="27"/>
    </location>
</feature>
<organism evidence="2 3">
    <name type="scientific">Fibrella rubiginis</name>
    <dbReference type="NCBI Taxonomy" id="2817060"/>
    <lineage>
        <taxon>Bacteria</taxon>
        <taxon>Pseudomonadati</taxon>
        <taxon>Bacteroidota</taxon>
        <taxon>Cytophagia</taxon>
        <taxon>Cytophagales</taxon>
        <taxon>Spirosomataceae</taxon>
        <taxon>Fibrella</taxon>
    </lineage>
</organism>
<reference evidence="2" key="1">
    <citation type="submission" date="2021-03" db="EMBL/GenBank/DDBJ databases">
        <title>Fibrella sp. HMF5335 genome sequencing and assembly.</title>
        <authorList>
            <person name="Kang H."/>
            <person name="Kim H."/>
            <person name="Bae S."/>
            <person name="Joh K."/>
        </authorList>
    </citation>
    <scope>NUCLEOTIDE SEQUENCE</scope>
    <source>
        <strain evidence="2">HMF5335</strain>
    </source>
</reference>
<evidence type="ECO:0000313" key="2">
    <source>
        <dbReference type="EMBL" id="MBO0939034.1"/>
    </source>
</evidence>
<evidence type="ECO:0000256" key="1">
    <source>
        <dbReference type="SAM" id="Phobius"/>
    </source>
</evidence>
<dbReference type="RefSeq" id="WP_207366570.1">
    <property type="nucleotide sequence ID" value="NZ_JAFMYV010000012.1"/>
</dbReference>
<feature type="transmembrane region" description="Helical" evidence="1">
    <location>
        <begin position="33"/>
        <end position="52"/>
    </location>
</feature>
<keyword evidence="1" id="KW-0812">Transmembrane</keyword>
<sequence>MKTLTRHLLYSATFLVILLFIAGLTLFREAPVAEIILSDLALIATVLGVGWASSQLNRRSRPVHTDSAYRNKRVVSSASELVDQD</sequence>
<gene>
    <name evidence="2" type="ORF">J2I47_20945</name>
</gene>
<evidence type="ECO:0000313" key="3">
    <source>
        <dbReference type="Proteomes" id="UP000664034"/>
    </source>
</evidence>
<protein>
    <submittedName>
        <fullName evidence="2">Uncharacterized protein</fullName>
    </submittedName>
</protein>
<dbReference type="Proteomes" id="UP000664034">
    <property type="component" value="Unassembled WGS sequence"/>
</dbReference>
<dbReference type="EMBL" id="JAFMYV010000012">
    <property type="protein sequence ID" value="MBO0939034.1"/>
    <property type="molecule type" value="Genomic_DNA"/>
</dbReference>
<accession>A0A939GHB8</accession>